<dbReference type="GO" id="GO:0003723">
    <property type="term" value="F:RNA binding"/>
    <property type="evidence" value="ECO:0007669"/>
    <property type="project" value="TreeGrafter"/>
</dbReference>
<reference evidence="11" key="1">
    <citation type="submission" date="2022-11" db="UniProtKB">
        <authorList>
            <consortium name="EnsemblMetazoa"/>
        </authorList>
    </citation>
    <scope>IDENTIFICATION</scope>
</reference>
<evidence type="ECO:0000256" key="6">
    <source>
        <dbReference type="ARBA" id="ARBA00023274"/>
    </source>
</evidence>
<evidence type="ECO:0000256" key="9">
    <source>
        <dbReference type="RuleBase" id="RU003815"/>
    </source>
</evidence>
<dbReference type="GO" id="GO:0003735">
    <property type="term" value="F:structural constituent of ribosome"/>
    <property type="evidence" value="ECO:0007669"/>
    <property type="project" value="InterPro"/>
</dbReference>
<dbReference type="InterPro" id="IPR020568">
    <property type="entry name" value="Ribosomal_Su5_D2-typ_SF"/>
</dbReference>
<keyword evidence="4 9" id="KW-0689">Ribosomal protein</keyword>
<sequence length="398" mass="45458">MAACMGRQLLRRLRQKYHVFPTDKAHAALLCPSIHHACRAASSATPPKEEPQEATDLMSAMIAAAQDRRTAFDALIQRQQEEYERGRRHLANMMGEDPETFTQDDVNRSIRYLFPSGLFEKRARPLMQPPTDYYPPQKAAQFASDGRPFDTLFYTGKPNYYNLMHETHTELNKVIEIENSCITKGILKPTAEKLDLVRSQWIDKKAVGSMIVEEISDSDYNKFTLLLERILQQPYAKEVEDYILKFREELVAVLSREVIEPIQFDETGRAFAKGHGTRKEAEANVIVRDQGNGQVTVNGHSFLDYFSVVQHRIQVMFPFHFLGMLNRFDLDCTVRGGGKSGQSGAVRLATARALRSFVDESTVEKMRQAGLLTRDPRVKERKKPGQAGARKKFTWKKR</sequence>
<organism evidence="11 12">
    <name type="scientific">Patiria miniata</name>
    <name type="common">Bat star</name>
    <name type="synonym">Asterina miniata</name>
    <dbReference type="NCBI Taxonomy" id="46514"/>
    <lineage>
        <taxon>Eukaryota</taxon>
        <taxon>Metazoa</taxon>
        <taxon>Echinodermata</taxon>
        <taxon>Eleutherozoa</taxon>
        <taxon>Asterozoa</taxon>
        <taxon>Asteroidea</taxon>
        <taxon>Valvatacea</taxon>
        <taxon>Valvatida</taxon>
        <taxon>Asterinidae</taxon>
        <taxon>Patiria</taxon>
    </lineage>
</organism>
<dbReference type="Gene3D" id="3.30.230.10">
    <property type="match status" value="1"/>
</dbReference>
<dbReference type="Proteomes" id="UP000887568">
    <property type="component" value="Unplaced"/>
</dbReference>
<evidence type="ECO:0000256" key="2">
    <source>
        <dbReference type="ARBA" id="ARBA00005251"/>
    </source>
</evidence>
<dbReference type="Pfam" id="PF00380">
    <property type="entry name" value="Ribosomal_S9"/>
    <property type="match status" value="1"/>
</dbReference>
<evidence type="ECO:0000256" key="10">
    <source>
        <dbReference type="SAM" id="MobiDB-lite"/>
    </source>
</evidence>
<feature type="compositionally biased region" description="Basic residues" evidence="10">
    <location>
        <begin position="379"/>
        <end position="398"/>
    </location>
</feature>
<keyword evidence="5" id="KW-0496">Mitochondrion</keyword>
<proteinExistence type="inferred from homology"/>
<dbReference type="SUPFAM" id="SSF54211">
    <property type="entry name" value="Ribosomal protein S5 domain 2-like"/>
    <property type="match status" value="1"/>
</dbReference>
<evidence type="ECO:0000256" key="1">
    <source>
        <dbReference type="ARBA" id="ARBA00004173"/>
    </source>
</evidence>
<dbReference type="PANTHER" id="PTHR21569">
    <property type="entry name" value="RIBOSOMAL PROTEIN S9"/>
    <property type="match status" value="1"/>
</dbReference>
<dbReference type="AlphaFoldDB" id="A0A914A6D0"/>
<comment type="subcellular location">
    <subcellularLocation>
        <location evidence="1">Mitochondrion</location>
    </subcellularLocation>
</comment>
<evidence type="ECO:0000256" key="8">
    <source>
        <dbReference type="ARBA" id="ARBA00076042"/>
    </source>
</evidence>
<keyword evidence="6 9" id="KW-0687">Ribonucleoprotein</keyword>
<dbReference type="InterPro" id="IPR020574">
    <property type="entry name" value="Ribosomal_uS9_CS"/>
</dbReference>
<dbReference type="InterPro" id="IPR023035">
    <property type="entry name" value="Ribosomal_uS9_bac/plastid"/>
</dbReference>
<dbReference type="GO" id="GO:0005763">
    <property type="term" value="C:mitochondrial small ribosomal subunit"/>
    <property type="evidence" value="ECO:0007669"/>
    <property type="project" value="TreeGrafter"/>
</dbReference>
<dbReference type="GO" id="GO:0006412">
    <property type="term" value="P:translation"/>
    <property type="evidence" value="ECO:0007669"/>
    <property type="project" value="InterPro"/>
</dbReference>
<dbReference type="FunFam" id="3.30.230.10:FF:000035">
    <property type="entry name" value="28S ribosomal protein S9, mitochondrial"/>
    <property type="match status" value="1"/>
</dbReference>
<dbReference type="InterPro" id="IPR000754">
    <property type="entry name" value="Ribosomal_uS9"/>
</dbReference>
<evidence type="ECO:0000256" key="7">
    <source>
        <dbReference type="ARBA" id="ARBA00039318"/>
    </source>
</evidence>
<evidence type="ECO:0000313" key="11">
    <source>
        <dbReference type="EnsemblMetazoa" id="XP_038059422.1"/>
    </source>
</evidence>
<dbReference type="InterPro" id="IPR014721">
    <property type="entry name" value="Ribsml_uS5_D2-typ_fold_subgr"/>
</dbReference>
<dbReference type="GO" id="GO:0005743">
    <property type="term" value="C:mitochondrial inner membrane"/>
    <property type="evidence" value="ECO:0007669"/>
    <property type="project" value="UniProtKB-ARBA"/>
</dbReference>
<dbReference type="PANTHER" id="PTHR21569:SF1">
    <property type="entry name" value="SMALL RIBOSOMAL SUBUNIT PROTEIN US9M"/>
    <property type="match status" value="1"/>
</dbReference>
<evidence type="ECO:0000256" key="4">
    <source>
        <dbReference type="ARBA" id="ARBA00022980"/>
    </source>
</evidence>
<dbReference type="OrthoDB" id="10254627at2759"/>
<keyword evidence="3" id="KW-0809">Transit peptide</keyword>
<dbReference type="EnsemblMetazoa" id="XM_038203494.1">
    <property type="protein sequence ID" value="XP_038059422.1"/>
    <property type="gene ID" value="LOC119730528"/>
</dbReference>
<keyword evidence="12" id="KW-1185">Reference proteome</keyword>
<feature type="region of interest" description="Disordered" evidence="10">
    <location>
        <begin position="368"/>
        <end position="398"/>
    </location>
</feature>
<protein>
    <recommendedName>
        <fullName evidence="7">Small ribosomal subunit protein uS9m</fullName>
    </recommendedName>
    <alternativeName>
        <fullName evidence="8">28S ribosomal protein S9, mitochondrial</fullName>
    </alternativeName>
</protein>
<dbReference type="GeneID" id="119730528"/>
<evidence type="ECO:0000313" key="12">
    <source>
        <dbReference type="Proteomes" id="UP000887568"/>
    </source>
</evidence>
<comment type="similarity">
    <text evidence="2 9">Belongs to the universal ribosomal protein uS9 family.</text>
</comment>
<evidence type="ECO:0000256" key="3">
    <source>
        <dbReference type="ARBA" id="ARBA00022946"/>
    </source>
</evidence>
<dbReference type="OMA" id="HHFLFYT"/>
<evidence type="ECO:0000256" key="5">
    <source>
        <dbReference type="ARBA" id="ARBA00023128"/>
    </source>
</evidence>
<dbReference type="PROSITE" id="PS00360">
    <property type="entry name" value="RIBOSOMAL_S9"/>
    <property type="match status" value="1"/>
</dbReference>
<dbReference type="RefSeq" id="XP_038059422.1">
    <property type="nucleotide sequence ID" value="XM_038203494.1"/>
</dbReference>
<name>A0A914A6D0_PATMI</name>
<dbReference type="NCBIfam" id="NF001099">
    <property type="entry name" value="PRK00132.1"/>
    <property type="match status" value="1"/>
</dbReference>
<accession>A0A914A6D0</accession>